<comment type="similarity">
    <text evidence="1">Belongs to the sigma-70 factor family. ECF subfamily.</text>
</comment>
<evidence type="ECO:0000259" key="7">
    <source>
        <dbReference type="Pfam" id="PF08281"/>
    </source>
</evidence>
<dbReference type="InterPro" id="IPR013324">
    <property type="entry name" value="RNA_pol_sigma_r3/r4-like"/>
</dbReference>
<dbReference type="Proteomes" id="UP000431744">
    <property type="component" value="Unassembled WGS sequence"/>
</dbReference>
<dbReference type="InterPro" id="IPR032710">
    <property type="entry name" value="NTF2-like_dom_sf"/>
</dbReference>
<evidence type="ECO:0000256" key="2">
    <source>
        <dbReference type="ARBA" id="ARBA00011344"/>
    </source>
</evidence>
<comment type="subunit">
    <text evidence="2">Interacts transiently with the RNA polymerase catalytic core formed by RpoA, RpoB, RpoC and RpoZ (2 alpha, 1 beta, 1 beta' and 1 omega subunit) to form the RNA polymerase holoenzyme that can initiate transcription.</text>
</comment>
<gene>
    <name evidence="8" type="ORF">F8O04_00845</name>
</gene>
<comment type="caution">
    <text evidence="8">The sequence shown here is derived from an EMBL/GenBank/DDBJ whole genome shotgun (WGS) entry which is preliminary data.</text>
</comment>
<evidence type="ECO:0000256" key="1">
    <source>
        <dbReference type="ARBA" id="ARBA00010641"/>
    </source>
</evidence>
<dbReference type="InterPro" id="IPR036388">
    <property type="entry name" value="WH-like_DNA-bd_sf"/>
</dbReference>
<dbReference type="Gene3D" id="1.10.1740.10">
    <property type="match status" value="1"/>
</dbReference>
<dbReference type="SUPFAM" id="SSF88946">
    <property type="entry name" value="Sigma2 domain of RNA polymerase sigma factors"/>
    <property type="match status" value="1"/>
</dbReference>
<dbReference type="PANTHER" id="PTHR30173:SF36">
    <property type="entry name" value="ECF RNA POLYMERASE SIGMA FACTOR SIGJ"/>
    <property type="match status" value="1"/>
</dbReference>
<dbReference type="InterPro" id="IPR013249">
    <property type="entry name" value="RNA_pol_sigma70_r4_t2"/>
</dbReference>
<dbReference type="OrthoDB" id="3211555at2"/>
<evidence type="ECO:0000256" key="5">
    <source>
        <dbReference type="ARBA" id="ARBA00023163"/>
    </source>
</evidence>
<evidence type="ECO:0000313" key="8">
    <source>
        <dbReference type="EMBL" id="KAB1648885.1"/>
    </source>
</evidence>
<dbReference type="InterPro" id="IPR007627">
    <property type="entry name" value="RNA_pol_sigma70_r2"/>
</dbReference>
<proteinExistence type="inferred from homology"/>
<dbReference type="GO" id="GO:0003677">
    <property type="term" value="F:DNA binding"/>
    <property type="evidence" value="ECO:0007669"/>
    <property type="project" value="InterPro"/>
</dbReference>
<evidence type="ECO:0000256" key="4">
    <source>
        <dbReference type="ARBA" id="ARBA00023082"/>
    </source>
</evidence>
<protein>
    <submittedName>
        <fullName evidence="8">Sigma-70 family RNA polymerase sigma factor</fullName>
    </submittedName>
</protein>
<dbReference type="InterPro" id="IPR052704">
    <property type="entry name" value="ECF_Sigma-70_Domain"/>
</dbReference>
<dbReference type="RefSeq" id="WP_158027439.1">
    <property type="nucleotide sequence ID" value="NZ_BMHG01000001.1"/>
</dbReference>
<evidence type="ECO:0000256" key="3">
    <source>
        <dbReference type="ARBA" id="ARBA00023015"/>
    </source>
</evidence>
<dbReference type="InterPro" id="IPR014284">
    <property type="entry name" value="RNA_pol_sigma-70_dom"/>
</dbReference>
<keyword evidence="5" id="KW-0804">Transcription</keyword>
<reference evidence="8 9" key="1">
    <citation type="submission" date="2019-09" db="EMBL/GenBank/DDBJ databases">
        <title>Phylogeny of genus Pseudoclavibacter and closely related genus.</title>
        <authorList>
            <person name="Li Y."/>
        </authorList>
    </citation>
    <scope>NUCLEOTIDE SEQUENCE [LARGE SCALE GENOMIC DNA]</scope>
    <source>
        <strain evidence="8 9">EGI 60007</strain>
    </source>
</reference>
<dbReference type="GO" id="GO:0016987">
    <property type="term" value="F:sigma factor activity"/>
    <property type="evidence" value="ECO:0007669"/>
    <property type="project" value="UniProtKB-KW"/>
</dbReference>
<dbReference type="InterPro" id="IPR013325">
    <property type="entry name" value="RNA_pol_sigma_r2"/>
</dbReference>
<dbReference type="Pfam" id="PF04542">
    <property type="entry name" value="Sigma70_r2"/>
    <property type="match status" value="1"/>
</dbReference>
<keyword evidence="4" id="KW-0731">Sigma factor</keyword>
<dbReference type="NCBIfam" id="TIGR02937">
    <property type="entry name" value="sigma70-ECF"/>
    <property type="match status" value="1"/>
</dbReference>
<dbReference type="SUPFAM" id="SSF88659">
    <property type="entry name" value="Sigma3 and sigma4 domains of RNA polymerase sigma factors"/>
    <property type="match status" value="1"/>
</dbReference>
<evidence type="ECO:0000313" key="9">
    <source>
        <dbReference type="Proteomes" id="UP000431744"/>
    </source>
</evidence>
<feature type="domain" description="RNA polymerase sigma-70 region 2" evidence="6">
    <location>
        <begin position="14"/>
        <end position="73"/>
    </location>
</feature>
<dbReference type="Gene3D" id="3.10.450.50">
    <property type="match status" value="1"/>
</dbReference>
<name>A0A6H9WQ21_9MICO</name>
<evidence type="ECO:0000259" key="6">
    <source>
        <dbReference type="Pfam" id="PF04542"/>
    </source>
</evidence>
<organism evidence="8 9">
    <name type="scientific">Pseudoclavibacter endophyticus</name>
    <dbReference type="NCBI Taxonomy" id="1778590"/>
    <lineage>
        <taxon>Bacteria</taxon>
        <taxon>Bacillati</taxon>
        <taxon>Actinomycetota</taxon>
        <taxon>Actinomycetes</taxon>
        <taxon>Micrococcales</taxon>
        <taxon>Microbacteriaceae</taxon>
        <taxon>Pseudoclavibacter</taxon>
    </lineage>
</organism>
<dbReference type="SUPFAM" id="SSF54427">
    <property type="entry name" value="NTF2-like"/>
    <property type="match status" value="1"/>
</dbReference>
<sequence>MTTPSAAATAWDRDRGRLLGIAYRMLGDFGLAEDVVSEVALEAWQAERSGTVDSWPAWLTTTCVRRSIDRLRHVAARREDYPGPWLPEPVATDRLPDEVAANRELLSITLLHLAEQLTPEARAAIVLHRAFGMTAPEIAPVIDRTPVAVRQLISRGERRLGIDRDGAAPQGGNPAVIERLMRAIESGEVGEVVALLSDDAVLWADGGGRMRSAMNPVFGAHRIARFFAGVIGKRRRADPAMTVEVAPVEVNGEAAISLRLADERDVISLELDSAGRIRGLRRISNPDKLARAL</sequence>
<keyword evidence="9" id="KW-1185">Reference proteome</keyword>
<dbReference type="GO" id="GO:0006352">
    <property type="term" value="P:DNA-templated transcription initiation"/>
    <property type="evidence" value="ECO:0007669"/>
    <property type="project" value="InterPro"/>
</dbReference>
<accession>A0A6H9WQ21</accession>
<dbReference type="Pfam" id="PF08281">
    <property type="entry name" value="Sigma70_r4_2"/>
    <property type="match status" value="1"/>
</dbReference>
<dbReference type="AlphaFoldDB" id="A0A6H9WQ21"/>
<dbReference type="Gene3D" id="1.10.10.10">
    <property type="entry name" value="Winged helix-like DNA-binding domain superfamily/Winged helix DNA-binding domain"/>
    <property type="match status" value="1"/>
</dbReference>
<keyword evidence="3" id="KW-0805">Transcription regulation</keyword>
<dbReference type="PANTHER" id="PTHR30173">
    <property type="entry name" value="SIGMA 19 FACTOR"/>
    <property type="match status" value="1"/>
</dbReference>
<feature type="domain" description="RNA polymerase sigma factor 70 region 4 type 2" evidence="7">
    <location>
        <begin position="110"/>
        <end position="160"/>
    </location>
</feature>
<dbReference type="EMBL" id="WBJY01000001">
    <property type="protein sequence ID" value="KAB1648885.1"/>
    <property type="molecule type" value="Genomic_DNA"/>
</dbReference>